<dbReference type="SUPFAM" id="SSF48726">
    <property type="entry name" value="Immunoglobulin"/>
    <property type="match status" value="3"/>
</dbReference>
<sequence>MRDFMSMEVVRWNVICLLLTIAVTQVDIKSVTLTPKTDLISVIENVPQIFRCVTSTCRPVATISWYLGSTQITSGNKSNSLQDVTTSTLNYTFQKRHQDKRILCRGSNGDGPSKPVCRFGGSALSSVVTLREDSEFRLNCTSDGNPLPSFSWIHPGGGQSTRLIINSIKRTHSGRYRIIAENRLIPLERQSVYLRQDMHLTVDVQFPPVVKPLTNVTVIEEGTVSVVCEITAGVPSKNDFQWERMSDIPPVVKPLTNVTVIEEGTVSVVCEITAGVPSKNDFQWERMSDSSKVSMEQTLIFANIDRKQTGYYKCTASNYMEPTRHDASVGISSNTVYIDVQSSDAKQLDFTITKVFVKTKAFTSVQHKTNIILKLISGAPRASALSQRDQNVTIAPGEPAAFTLKLVAFPRPRAKDFVWEKKFSASNDSAGSVIAVAVCGTLVAVAVVTVVVVILRRKYTVNCNFERKRDVTAAQSVSDTDNPENNAVHTYDELSVPNAASVNDALNDRGNGPDDPDLYTPLDESRSTNAVHYEDVNAKKEDVYYNMMLTNPL</sequence>
<evidence type="ECO:0000259" key="8">
    <source>
        <dbReference type="PROSITE" id="PS50835"/>
    </source>
</evidence>
<feature type="region of interest" description="Disordered" evidence="5">
    <location>
        <begin position="502"/>
        <end position="526"/>
    </location>
</feature>
<feature type="domain" description="Ig-like" evidence="8">
    <location>
        <begin position="249"/>
        <end position="332"/>
    </location>
</feature>
<gene>
    <name evidence="9" type="ORF">MAR_035526</name>
</gene>
<accession>A0ABY7EMK3</accession>
<dbReference type="Pfam" id="PF13927">
    <property type="entry name" value="Ig_3"/>
    <property type="match status" value="2"/>
</dbReference>
<keyword evidence="10" id="KW-1185">Reference proteome</keyword>
<feature type="transmembrane region" description="Helical" evidence="6">
    <location>
        <begin position="433"/>
        <end position="455"/>
    </location>
</feature>
<evidence type="ECO:0000256" key="3">
    <source>
        <dbReference type="ARBA" id="ARBA00023136"/>
    </source>
</evidence>
<dbReference type="SMART" id="SM00408">
    <property type="entry name" value="IGc2"/>
    <property type="match status" value="2"/>
</dbReference>
<dbReference type="Proteomes" id="UP001164746">
    <property type="component" value="Chromosome 7"/>
</dbReference>
<proteinExistence type="predicted"/>
<dbReference type="Pfam" id="PF08205">
    <property type="entry name" value="C2-set_2"/>
    <property type="match status" value="1"/>
</dbReference>
<dbReference type="PANTHER" id="PTHR45080:SF8">
    <property type="entry name" value="IG-LIKE DOMAIN-CONTAINING PROTEIN"/>
    <property type="match status" value="1"/>
</dbReference>
<evidence type="ECO:0000256" key="4">
    <source>
        <dbReference type="ARBA" id="ARBA00023157"/>
    </source>
</evidence>
<dbReference type="EMBL" id="CP111018">
    <property type="protein sequence ID" value="WAR10450.1"/>
    <property type="molecule type" value="Genomic_DNA"/>
</dbReference>
<dbReference type="InterPro" id="IPR050958">
    <property type="entry name" value="Cell_Adh-Cytoskel_Orgn"/>
</dbReference>
<reference evidence="9" key="1">
    <citation type="submission" date="2022-11" db="EMBL/GenBank/DDBJ databases">
        <title>Centuries of genome instability and evolution in soft-shell clam transmissible cancer (bioRxiv).</title>
        <authorList>
            <person name="Hart S.F.M."/>
            <person name="Yonemitsu M.A."/>
            <person name="Giersch R.M."/>
            <person name="Beal B.F."/>
            <person name="Arriagada G."/>
            <person name="Davis B.W."/>
            <person name="Ostrander E.A."/>
            <person name="Goff S.P."/>
            <person name="Metzger M.J."/>
        </authorList>
    </citation>
    <scope>NUCLEOTIDE SEQUENCE</scope>
    <source>
        <strain evidence="9">MELC-2E11</strain>
        <tissue evidence="9">Siphon/mantle</tissue>
    </source>
</reference>
<keyword evidence="6" id="KW-1133">Transmembrane helix</keyword>
<evidence type="ECO:0000256" key="2">
    <source>
        <dbReference type="ARBA" id="ARBA00022729"/>
    </source>
</evidence>
<evidence type="ECO:0000256" key="6">
    <source>
        <dbReference type="SAM" id="Phobius"/>
    </source>
</evidence>
<keyword evidence="6" id="KW-0812">Transmembrane</keyword>
<dbReference type="PROSITE" id="PS50835">
    <property type="entry name" value="IG_LIKE"/>
    <property type="match status" value="2"/>
</dbReference>
<organism evidence="9 10">
    <name type="scientific">Mya arenaria</name>
    <name type="common">Soft-shell clam</name>
    <dbReference type="NCBI Taxonomy" id="6604"/>
    <lineage>
        <taxon>Eukaryota</taxon>
        <taxon>Metazoa</taxon>
        <taxon>Spiralia</taxon>
        <taxon>Lophotrochozoa</taxon>
        <taxon>Mollusca</taxon>
        <taxon>Bivalvia</taxon>
        <taxon>Autobranchia</taxon>
        <taxon>Heteroconchia</taxon>
        <taxon>Euheterodonta</taxon>
        <taxon>Imparidentia</taxon>
        <taxon>Neoheterodontei</taxon>
        <taxon>Myida</taxon>
        <taxon>Myoidea</taxon>
        <taxon>Myidae</taxon>
        <taxon>Mya</taxon>
    </lineage>
</organism>
<feature type="domain" description="Ig-like" evidence="8">
    <location>
        <begin position="112"/>
        <end position="201"/>
    </location>
</feature>
<evidence type="ECO:0000256" key="7">
    <source>
        <dbReference type="SAM" id="SignalP"/>
    </source>
</evidence>
<keyword evidence="4" id="KW-1015">Disulfide bond</keyword>
<comment type="subcellular location">
    <subcellularLocation>
        <location evidence="1">Membrane</location>
        <topology evidence="1">Single-pass membrane protein</topology>
    </subcellularLocation>
</comment>
<keyword evidence="3 6" id="KW-0472">Membrane</keyword>
<feature type="signal peptide" evidence="7">
    <location>
        <begin position="1"/>
        <end position="28"/>
    </location>
</feature>
<dbReference type="InterPro" id="IPR036179">
    <property type="entry name" value="Ig-like_dom_sf"/>
</dbReference>
<dbReference type="PANTHER" id="PTHR45080">
    <property type="entry name" value="CONTACTIN 5"/>
    <property type="match status" value="1"/>
</dbReference>
<dbReference type="InterPro" id="IPR013783">
    <property type="entry name" value="Ig-like_fold"/>
</dbReference>
<dbReference type="SMART" id="SM00409">
    <property type="entry name" value="IG"/>
    <property type="match status" value="2"/>
</dbReference>
<dbReference type="InterPro" id="IPR007110">
    <property type="entry name" value="Ig-like_dom"/>
</dbReference>
<evidence type="ECO:0000256" key="1">
    <source>
        <dbReference type="ARBA" id="ARBA00004167"/>
    </source>
</evidence>
<dbReference type="InterPro" id="IPR003598">
    <property type="entry name" value="Ig_sub2"/>
</dbReference>
<dbReference type="InterPro" id="IPR003599">
    <property type="entry name" value="Ig_sub"/>
</dbReference>
<dbReference type="Gene3D" id="2.60.40.10">
    <property type="entry name" value="Immunoglobulins"/>
    <property type="match status" value="3"/>
</dbReference>
<evidence type="ECO:0000313" key="9">
    <source>
        <dbReference type="EMBL" id="WAR10450.1"/>
    </source>
</evidence>
<evidence type="ECO:0000256" key="5">
    <source>
        <dbReference type="SAM" id="MobiDB-lite"/>
    </source>
</evidence>
<protein>
    <submittedName>
        <fullName evidence="9">CD22-like protein</fullName>
    </submittedName>
</protein>
<keyword evidence="2 7" id="KW-0732">Signal</keyword>
<evidence type="ECO:0000313" key="10">
    <source>
        <dbReference type="Proteomes" id="UP001164746"/>
    </source>
</evidence>
<name>A0ABY7EMK3_MYAAR</name>
<feature type="chain" id="PRO_5046447769" evidence="7">
    <location>
        <begin position="29"/>
        <end position="553"/>
    </location>
</feature>
<dbReference type="InterPro" id="IPR013162">
    <property type="entry name" value="CD80_C2-set"/>
</dbReference>